<proteinExistence type="predicted"/>
<name>A0AA87MRC8_9LEPT</name>
<gene>
    <name evidence="2" type="ORF">LEP1GSC125_0925</name>
</gene>
<comment type="caution">
    <text evidence="2">The sequence shown here is derived from an EMBL/GenBank/DDBJ whole genome shotgun (WGS) entry which is preliminary data.</text>
</comment>
<evidence type="ECO:0000256" key="1">
    <source>
        <dbReference type="SAM" id="Phobius"/>
    </source>
</evidence>
<sequence>MKPPSSSSDIQRPLVTVIVGGRALELLVTLIYIPSLFYLTEKREHIV</sequence>
<feature type="transmembrane region" description="Helical" evidence="1">
    <location>
        <begin position="14"/>
        <end position="39"/>
    </location>
</feature>
<keyword evidence="1" id="KW-1133">Transmembrane helix</keyword>
<dbReference type="Proteomes" id="UP000001343">
    <property type="component" value="Unassembled WGS sequence"/>
</dbReference>
<keyword evidence="1" id="KW-0472">Membrane</keyword>
<keyword evidence="1" id="KW-0812">Transmembrane</keyword>
<dbReference type="AlphaFoldDB" id="A0AA87MRC8"/>
<evidence type="ECO:0000313" key="2">
    <source>
        <dbReference type="EMBL" id="EKS02008.1"/>
    </source>
</evidence>
<protein>
    <submittedName>
        <fullName evidence="2">Uncharacterized protein</fullName>
    </submittedName>
</protein>
<reference evidence="2 3" key="1">
    <citation type="journal article" date="2014" name="Int. J. Syst. Evol. Microbiol.">
        <title>Leptospira mayottensis sp. nov., a pathogenic species of the genus Leptospira isolated from humans.</title>
        <authorList>
            <person name="Bourhy P."/>
            <person name="Collet L."/>
            <person name="Brisse S."/>
            <person name="Picardeau M."/>
        </authorList>
    </citation>
    <scope>NUCLEOTIDE SEQUENCE [LARGE SCALE GENOMIC DNA]</scope>
    <source>
        <strain evidence="2 3">200901122</strain>
    </source>
</reference>
<evidence type="ECO:0000313" key="3">
    <source>
        <dbReference type="Proteomes" id="UP000001343"/>
    </source>
</evidence>
<dbReference type="RefSeq" id="WP_002760313.1">
    <property type="nucleotide sequence ID" value="NZ_AKWM02000002.1"/>
</dbReference>
<accession>A0AA87MRC8</accession>
<organism evidence="2 3">
    <name type="scientific">Leptospira mayottensis 200901122</name>
    <dbReference type="NCBI Taxonomy" id="1193010"/>
    <lineage>
        <taxon>Bacteria</taxon>
        <taxon>Pseudomonadati</taxon>
        <taxon>Spirochaetota</taxon>
        <taxon>Spirochaetia</taxon>
        <taxon>Leptospirales</taxon>
        <taxon>Leptospiraceae</taxon>
        <taxon>Leptospira</taxon>
    </lineage>
</organism>
<dbReference type="EMBL" id="AKWM02000002">
    <property type="protein sequence ID" value="EKS02008.1"/>
    <property type="molecule type" value="Genomic_DNA"/>
</dbReference>
<dbReference type="Gene3D" id="1.20.1640.10">
    <property type="entry name" value="Multidrug efflux transporter AcrB transmembrane domain"/>
    <property type="match status" value="1"/>
</dbReference>